<evidence type="ECO:0000256" key="1">
    <source>
        <dbReference type="SAM" id="Phobius"/>
    </source>
</evidence>
<protein>
    <submittedName>
        <fullName evidence="2">Putative membrane protein</fullName>
    </submittedName>
</protein>
<evidence type="ECO:0000313" key="2">
    <source>
        <dbReference type="EMBL" id="KEY63633.1"/>
    </source>
</evidence>
<organism evidence="2 3">
    <name type="scientific">Lactococcus cremoris subsp. cremoris GE214</name>
    <dbReference type="NCBI Taxonomy" id="1415168"/>
    <lineage>
        <taxon>Bacteria</taxon>
        <taxon>Bacillati</taxon>
        <taxon>Bacillota</taxon>
        <taxon>Bacilli</taxon>
        <taxon>Lactobacillales</taxon>
        <taxon>Streptococcaceae</taxon>
        <taxon>Lactococcus</taxon>
        <taxon>Lactococcus cremoris subsp. cremoris</taxon>
    </lineage>
</organism>
<keyword evidence="1" id="KW-1133">Transmembrane helix</keyword>
<gene>
    <name evidence="2" type="ORF">U725_00206</name>
</gene>
<dbReference type="AlphaFoldDB" id="A0A084AEA4"/>
<evidence type="ECO:0000313" key="3">
    <source>
        <dbReference type="Proteomes" id="UP000028401"/>
    </source>
</evidence>
<dbReference type="PATRIC" id="fig|1415168.3.peg.216"/>
<dbReference type="GeneID" id="61108777"/>
<dbReference type="RefSeq" id="WP_011834518.1">
    <property type="nucleotide sequence ID" value="NZ_AZSI01000004.1"/>
</dbReference>
<accession>A0A084AEA4</accession>
<dbReference type="InterPro" id="IPR021324">
    <property type="entry name" value="DUF2929"/>
</dbReference>
<dbReference type="EMBL" id="AZSI01000004">
    <property type="protein sequence ID" value="KEY63633.1"/>
    <property type="molecule type" value="Genomic_DNA"/>
</dbReference>
<sequence length="66" mass="7244">MERSVIMKLIVTLFWSLALGQVVGYVATALAGVPDPELWTTIISLIFGLFVYLFQAVAVEKEAKAN</sequence>
<comment type="caution">
    <text evidence="2">The sequence shown here is derived from an EMBL/GenBank/DDBJ whole genome shotgun (WGS) entry which is preliminary data.</text>
</comment>
<feature type="transmembrane region" description="Helical" evidence="1">
    <location>
        <begin position="41"/>
        <end position="59"/>
    </location>
</feature>
<dbReference type="Pfam" id="PF11151">
    <property type="entry name" value="DUF2929"/>
    <property type="match status" value="1"/>
</dbReference>
<name>A0A084AEA4_LACLC</name>
<keyword evidence="1" id="KW-0472">Membrane</keyword>
<dbReference type="Proteomes" id="UP000028401">
    <property type="component" value="Unassembled WGS sequence"/>
</dbReference>
<reference evidence="2 3" key="1">
    <citation type="submission" date="2014-06" db="EMBL/GenBank/DDBJ databases">
        <title>Draft genome sequence of the putrescine producing strain Lactococcus lactis subsp cremoris GE214.</title>
        <authorList>
            <person name="Ladero V."/>
            <person name="Linares D.M."/>
            <person name="del Rio B."/>
            <person name="Mayo B."/>
            <person name="Martin M.C."/>
            <person name="Fernandez M."/>
            <person name="Alvarez M.A."/>
        </authorList>
    </citation>
    <scope>NUCLEOTIDE SEQUENCE [LARGE SCALE GENOMIC DNA]</scope>
    <source>
        <strain evidence="2 3">GE214</strain>
    </source>
</reference>
<proteinExistence type="predicted"/>
<keyword evidence="1" id="KW-0812">Transmembrane</keyword>